<feature type="region of interest" description="Disordered" evidence="1">
    <location>
        <begin position="95"/>
        <end position="129"/>
    </location>
</feature>
<name>A0A2Z6R1W2_9GLOM</name>
<reference evidence="2 3" key="1">
    <citation type="submission" date="2017-11" db="EMBL/GenBank/DDBJ databases">
        <title>The genome of Rhizophagus clarus HR1 reveals common genetic basis of auxotrophy among arbuscular mycorrhizal fungi.</title>
        <authorList>
            <person name="Kobayashi Y."/>
        </authorList>
    </citation>
    <scope>NUCLEOTIDE SEQUENCE [LARGE SCALE GENOMIC DNA]</scope>
    <source>
        <strain evidence="2 3">HR1</strain>
    </source>
</reference>
<proteinExistence type="predicted"/>
<organism evidence="2 3">
    <name type="scientific">Rhizophagus clarus</name>
    <dbReference type="NCBI Taxonomy" id="94130"/>
    <lineage>
        <taxon>Eukaryota</taxon>
        <taxon>Fungi</taxon>
        <taxon>Fungi incertae sedis</taxon>
        <taxon>Mucoromycota</taxon>
        <taxon>Glomeromycotina</taxon>
        <taxon>Glomeromycetes</taxon>
        <taxon>Glomerales</taxon>
        <taxon>Glomeraceae</taxon>
        <taxon>Rhizophagus</taxon>
    </lineage>
</organism>
<dbReference type="AlphaFoldDB" id="A0A2Z6R1W2"/>
<dbReference type="Proteomes" id="UP000247702">
    <property type="component" value="Unassembled WGS sequence"/>
</dbReference>
<protein>
    <submittedName>
        <fullName evidence="2">Uncharacterized protein</fullName>
    </submittedName>
</protein>
<keyword evidence="3" id="KW-1185">Reference proteome</keyword>
<feature type="compositionally biased region" description="Acidic residues" evidence="1">
    <location>
        <begin position="110"/>
        <end position="122"/>
    </location>
</feature>
<gene>
    <name evidence="2" type="ORF">RclHR1_24160003</name>
</gene>
<evidence type="ECO:0000313" key="2">
    <source>
        <dbReference type="EMBL" id="GBB94802.1"/>
    </source>
</evidence>
<comment type="caution">
    <text evidence="2">The sequence shown here is derived from an EMBL/GenBank/DDBJ whole genome shotgun (WGS) entry which is preliminary data.</text>
</comment>
<evidence type="ECO:0000313" key="3">
    <source>
        <dbReference type="Proteomes" id="UP000247702"/>
    </source>
</evidence>
<sequence>MKYPRVGEAFYAYLKVIADKYPDFNDNPPPMTAPLFQFIKEMYIINDDYTITCLSVHILYATYTSYCISRNITPLSKVVVARTLSNELNITKPNTLIPPSVKSEQKPEVEQEPEVEEPEIEPESYGIPGPVIPAELTIS</sequence>
<evidence type="ECO:0000256" key="1">
    <source>
        <dbReference type="SAM" id="MobiDB-lite"/>
    </source>
</evidence>
<dbReference type="EMBL" id="BEXD01001576">
    <property type="protein sequence ID" value="GBB94802.1"/>
    <property type="molecule type" value="Genomic_DNA"/>
</dbReference>
<accession>A0A2Z6R1W2</accession>